<evidence type="ECO:0000256" key="1">
    <source>
        <dbReference type="ARBA" id="ARBA00023015"/>
    </source>
</evidence>
<keyword evidence="4" id="KW-0804">Transcription</keyword>
<dbReference type="SUPFAM" id="SSF88659">
    <property type="entry name" value="Sigma3 and sigma4 domains of RNA polymerase sigma factors"/>
    <property type="match status" value="2"/>
</dbReference>
<dbReference type="PROSITE" id="PS00715">
    <property type="entry name" value="SIGMA70_1"/>
    <property type="match status" value="1"/>
</dbReference>
<feature type="domain" description="RNA polymerase sigma-70" evidence="5">
    <location>
        <begin position="150"/>
        <end position="163"/>
    </location>
</feature>
<dbReference type="GO" id="GO:0016987">
    <property type="term" value="F:sigma factor activity"/>
    <property type="evidence" value="ECO:0007669"/>
    <property type="project" value="UniProtKB-KW"/>
</dbReference>
<evidence type="ECO:0000313" key="7">
    <source>
        <dbReference type="Proteomes" id="UP000317990"/>
    </source>
</evidence>
<dbReference type="InterPro" id="IPR000943">
    <property type="entry name" value="RNA_pol_sigma70"/>
</dbReference>
<proteinExistence type="predicted"/>
<dbReference type="InterPro" id="IPR014284">
    <property type="entry name" value="RNA_pol_sigma-70_dom"/>
</dbReference>
<evidence type="ECO:0000256" key="3">
    <source>
        <dbReference type="ARBA" id="ARBA00023125"/>
    </source>
</evidence>
<dbReference type="Pfam" id="PF08281">
    <property type="entry name" value="Sigma70_r4_2"/>
    <property type="match status" value="1"/>
</dbReference>
<dbReference type="Gene3D" id="1.20.140.160">
    <property type="match status" value="1"/>
</dbReference>
<name>A0A524RQ18_9CHRO</name>
<evidence type="ECO:0000259" key="5">
    <source>
        <dbReference type="PROSITE" id="PS00715"/>
    </source>
</evidence>
<dbReference type="Proteomes" id="UP000317990">
    <property type="component" value="Unassembled WGS sequence"/>
</dbReference>
<dbReference type="Gene3D" id="1.20.120.1810">
    <property type="match status" value="1"/>
</dbReference>
<dbReference type="NCBIfam" id="TIGR02937">
    <property type="entry name" value="sigma70-ECF"/>
    <property type="match status" value="1"/>
</dbReference>
<dbReference type="SUPFAM" id="SSF88946">
    <property type="entry name" value="Sigma2 domain of RNA polymerase sigma factors"/>
    <property type="match status" value="1"/>
</dbReference>
<protein>
    <submittedName>
        <fullName evidence="6">Sigma-70 family RNA polymerase sigma factor</fullName>
    </submittedName>
</protein>
<dbReference type="Pfam" id="PF04542">
    <property type="entry name" value="Sigma70_r2"/>
    <property type="match status" value="1"/>
</dbReference>
<keyword evidence="2" id="KW-0731">Sigma factor</keyword>
<keyword evidence="3" id="KW-0238">DNA-binding</keyword>
<reference evidence="6 7" key="1">
    <citation type="journal article" date="2019" name="mSystems">
        <title>Life at home and on the roam: Genomic adaptions reflect the dual lifestyle of an intracellular, facultative symbiont.</title>
        <authorList>
            <person name="Burgsdorf I."/>
        </authorList>
    </citation>
    <scope>NUCLEOTIDE SEQUENCE [LARGE SCALE GENOMIC DNA]</scope>
    <source>
        <strain evidence="6">277cV</strain>
    </source>
</reference>
<dbReference type="AlphaFoldDB" id="A0A524RQ18"/>
<dbReference type="InterPro" id="IPR013249">
    <property type="entry name" value="RNA_pol_sigma70_r4_t2"/>
</dbReference>
<evidence type="ECO:0000256" key="2">
    <source>
        <dbReference type="ARBA" id="ARBA00023082"/>
    </source>
</evidence>
<dbReference type="InterPro" id="IPR013325">
    <property type="entry name" value="RNA_pol_sigma_r2"/>
</dbReference>
<evidence type="ECO:0000313" key="6">
    <source>
        <dbReference type="EMBL" id="TGG94505.1"/>
    </source>
</evidence>
<sequence>MGADRAEEAIVELPFRLTTSSCSGSQRRAGCSASCVTSTSAPGWVGAHHWIGAGRNPVFPKRVKTVLPAIFEMVMDDRSIPVSTDRPAFTMAAITERNQHLFRRHQQLRHCQAASASLLRSRNRLVTLNWSLVKQVASRMLHRSPLPFDDLVQIGSFGLIRAVERFNPDNGTAFSSFAVPLIRGEILHFLRDHAHPLRSPRRLRELHSRGRKLQQDQGMGRMPSLKELCRRLGVSLEHWQAAEQLHHALRLRSLDGPAQPGEEERGSLVDLLPAPVAEEPVTPRKQLQLQRLLANLPVLQRQLLQACVIEGRSQRDVARSLGITPSRVSRSLRASLAELRGDPEVRQCLINVDLH</sequence>
<dbReference type="InterPro" id="IPR007627">
    <property type="entry name" value="RNA_pol_sigma70_r2"/>
</dbReference>
<dbReference type="InterPro" id="IPR013324">
    <property type="entry name" value="RNA_pol_sigma_r3/r4-like"/>
</dbReference>
<organism evidence="6 7">
    <name type="scientific">Aphanocapsa feldmannii 277cV</name>
    <dbReference type="NCBI Taxonomy" id="2507553"/>
    <lineage>
        <taxon>Bacteria</taxon>
        <taxon>Bacillati</taxon>
        <taxon>Cyanobacteriota</taxon>
        <taxon>Cyanophyceae</taxon>
        <taxon>Oscillatoriophycideae</taxon>
        <taxon>Chroococcales</taxon>
        <taxon>Microcystaceae</taxon>
        <taxon>Aphanocapsa</taxon>
    </lineage>
</organism>
<dbReference type="PANTHER" id="PTHR30385">
    <property type="entry name" value="SIGMA FACTOR F FLAGELLAR"/>
    <property type="match status" value="1"/>
</dbReference>
<dbReference type="PANTHER" id="PTHR30385:SF4">
    <property type="entry name" value="RNA POLYMERASE SIGMA-E FACTOR"/>
    <property type="match status" value="1"/>
</dbReference>
<evidence type="ECO:0000256" key="4">
    <source>
        <dbReference type="ARBA" id="ARBA00023163"/>
    </source>
</evidence>
<dbReference type="GO" id="GO:0003677">
    <property type="term" value="F:DNA binding"/>
    <property type="evidence" value="ECO:0007669"/>
    <property type="project" value="UniProtKB-KW"/>
</dbReference>
<comment type="caution">
    <text evidence="6">The sequence shown here is derived from an EMBL/GenBank/DDBJ whole genome shotgun (WGS) entry which is preliminary data.</text>
</comment>
<gene>
    <name evidence="6" type="ORF">ERJ67_02530</name>
</gene>
<dbReference type="EMBL" id="SRMO01000034">
    <property type="protein sequence ID" value="TGG94505.1"/>
    <property type="molecule type" value="Genomic_DNA"/>
</dbReference>
<dbReference type="GO" id="GO:0006352">
    <property type="term" value="P:DNA-templated transcription initiation"/>
    <property type="evidence" value="ECO:0007669"/>
    <property type="project" value="InterPro"/>
</dbReference>
<keyword evidence="1" id="KW-0805">Transcription regulation</keyword>
<accession>A0A524RQ18</accession>